<protein>
    <recommendedName>
        <fullName evidence="6">Mutator family transposase</fullName>
    </recommendedName>
</protein>
<accession>H1NDE6</accession>
<comment type="function">
    <text evidence="1 6">Required for the transposition of the insertion element.</text>
</comment>
<dbReference type="KEGG" id="sfc:Spiaf_0761"/>
<dbReference type="PANTHER" id="PTHR33217:SF7">
    <property type="entry name" value="TRANSPOSASE FOR INSERTION SEQUENCE ELEMENT IS1081"/>
    <property type="match status" value="1"/>
</dbReference>
<comment type="similarity">
    <text evidence="2 6">Belongs to the transposase mutator family.</text>
</comment>
<evidence type="ECO:0000313" key="16">
    <source>
        <dbReference type="EMBL" id="AFG37568.1"/>
    </source>
</evidence>
<dbReference type="EMBL" id="CP003282">
    <property type="protein sequence ID" value="AFG37468.1"/>
    <property type="molecule type" value="Genomic_DNA"/>
</dbReference>
<gene>
    <name evidence="7" type="ordered locus">Spiaf_0761</name>
    <name evidence="8" type="ordered locus">Spiaf_0880</name>
    <name evidence="9" type="ordered locus">Spiaf_1019</name>
    <name evidence="10" type="ordered locus">Spiaf_1123</name>
    <name evidence="11" type="ordered locus">Spiaf_1128</name>
    <name evidence="12" type="ordered locus">Spiaf_1246</name>
    <name evidence="13" type="ordered locus">Spiaf_1310</name>
    <name evidence="14" type="ordered locus">Spiaf_1378</name>
    <name evidence="15" type="ordered locus">Spiaf_1404</name>
    <name evidence="16" type="ordered locus">Spiaf_1509</name>
</gene>
<dbReference type="PANTHER" id="PTHR33217">
    <property type="entry name" value="TRANSPOSASE FOR INSERTION SEQUENCE ELEMENT IS1081"/>
    <property type="match status" value="1"/>
</dbReference>
<dbReference type="KEGG" id="sfc:Spiaf_1019"/>
<dbReference type="GO" id="GO:0003677">
    <property type="term" value="F:DNA binding"/>
    <property type="evidence" value="ECO:0007669"/>
    <property type="project" value="UniProtKB-UniRule"/>
</dbReference>
<dbReference type="EMBL" id="CP003282">
    <property type="protein sequence ID" value="AFG37385.1"/>
    <property type="molecule type" value="Genomic_DNA"/>
</dbReference>
<evidence type="ECO:0000256" key="5">
    <source>
        <dbReference type="ARBA" id="ARBA00023172"/>
    </source>
</evidence>
<dbReference type="HOGENOM" id="CLU_036805_8_0_12"/>
<dbReference type="OrthoDB" id="355828at2"/>
<evidence type="ECO:0000256" key="1">
    <source>
        <dbReference type="ARBA" id="ARBA00002190"/>
    </source>
</evidence>
<dbReference type="EMBL" id="CP003282">
    <property type="protein sequence ID" value="AFG37214.1"/>
    <property type="molecule type" value="Genomic_DNA"/>
</dbReference>
<dbReference type="PATRIC" id="fig|889378.3.peg.1021"/>
<proteinExistence type="inferred from homology"/>
<dbReference type="KEGG" id="sfc:Spiaf_1246"/>
<dbReference type="EMBL" id="CP003282">
    <property type="protein sequence ID" value="AFG37568.1"/>
    <property type="molecule type" value="Genomic_DNA"/>
</dbReference>
<dbReference type="InterPro" id="IPR001207">
    <property type="entry name" value="Transposase_mutator"/>
</dbReference>
<dbReference type="EMBL" id="CP003282">
    <property type="protein sequence ID" value="AFG36856.1"/>
    <property type="molecule type" value="Genomic_DNA"/>
</dbReference>
<dbReference type="EMBL" id="CP003282">
    <property type="protein sequence ID" value="AFG37106.1"/>
    <property type="molecule type" value="Genomic_DNA"/>
</dbReference>
<keyword evidence="6" id="KW-0814">Transposable element</keyword>
<dbReference type="KEGG" id="sfc:Spiaf_1378"/>
<evidence type="ECO:0000256" key="3">
    <source>
        <dbReference type="ARBA" id="ARBA00022578"/>
    </source>
</evidence>
<evidence type="ECO:0000313" key="7">
    <source>
        <dbReference type="EMBL" id="AFG36856.1"/>
    </source>
</evidence>
<evidence type="ECO:0000313" key="9">
    <source>
        <dbReference type="EMBL" id="AFG37106.1"/>
    </source>
</evidence>
<dbReference type="KEGG" id="sfc:Spiaf_1404"/>
<dbReference type="EMBL" id="CP003282">
    <property type="protein sequence ID" value="AFG36970.1"/>
    <property type="molecule type" value="Genomic_DNA"/>
</dbReference>
<evidence type="ECO:0000256" key="4">
    <source>
        <dbReference type="ARBA" id="ARBA00023125"/>
    </source>
</evidence>
<organism evidence="9 17">
    <name type="scientific">Spirochaeta africana (strain ATCC 700263 / DSM 8902 / Z-7692)</name>
    <dbReference type="NCBI Taxonomy" id="889378"/>
    <lineage>
        <taxon>Bacteria</taxon>
        <taxon>Pseudomonadati</taxon>
        <taxon>Spirochaetota</taxon>
        <taxon>Spirochaetia</taxon>
        <taxon>Spirochaetales</taxon>
        <taxon>Spirochaetaceae</taxon>
        <taxon>Spirochaeta</taxon>
    </lineage>
</organism>
<evidence type="ECO:0000256" key="2">
    <source>
        <dbReference type="ARBA" id="ARBA00010961"/>
    </source>
</evidence>
<evidence type="ECO:0000313" key="17">
    <source>
        <dbReference type="Proteomes" id="UP000007383"/>
    </source>
</evidence>
<dbReference type="EMBL" id="CP003282">
    <property type="protein sequence ID" value="AFG37210.1"/>
    <property type="molecule type" value="Genomic_DNA"/>
</dbReference>
<dbReference type="GO" id="GO:0006313">
    <property type="term" value="P:DNA transposition"/>
    <property type="evidence" value="ECO:0007669"/>
    <property type="project" value="UniProtKB-UniRule"/>
</dbReference>
<evidence type="ECO:0000313" key="11">
    <source>
        <dbReference type="EMBL" id="AFG37214.1"/>
    </source>
</evidence>
<evidence type="ECO:0000313" key="12">
    <source>
        <dbReference type="EMBL" id="AFG37323.1"/>
    </source>
</evidence>
<evidence type="ECO:0000313" key="8">
    <source>
        <dbReference type="EMBL" id="AFG36970.1"/>
    </source>
</evidence>
<dbReference type="EMBL" id="CP003282">
    <property type="protein sequence ID" value="AFG37323.1"/>
    <property type="molecule type" value="Genomic_DNA"/>
</dbReference>
<dbReference type="KEGG" id="sfc:Spiaf_1310"/>
<keyword evidence="4 6" id="KW-0238">DNA-binding</keyword>
<dbReference type="EMBL" id="CP003282">
    <property type="protein sequence ID" value="AFG37444.1"/>
    <property type="molecule type" value="Genomic_DNA"/>
</dbReference>
<evidence type="ECO:0000256" key="6">
    <source>
        <dbReference type="RuleBase" id="RU365089"/>
    </source>
</evidence>
<evidence type="ECO:0000313" key="10">
    <source>
        <dbReference type="EMBL" id="AFG37210.1"/>
    </source>
</evidence>
<reference evidence="9" key="1">
    <citation type="submission" date="2012-03" db="EMBL/GenBank/DDBJ databases">
        <title>The complete genome of Spirochaeta africana DSM 8902.</title>
        <authorList>
            <consortium name="US DOE Joint Genome Institute (JGI-PGF)"/>
            <person name="Lucas S."/>
            <person name="Copeland A."/>
            <person name="Lapidus A."/>
            <person name="Goodwin L."/>
            <person name="Pitluck S."/>
            <person name="Peters L."/>
            <person name="Mikhailova N."/>
            <person name="Teshima H."/>
            <person name="Kyrpides N."/>
            <person name="Mavromatis K."/>
            <person name="Pagani I."/>
            <person name="Ivanova N."/>
            <person name="Ovchinnikova G."/>
            <person name="Zeytun A."/>
            <person name="Detter J.C."/>
            <person name="Han C."/>
            <person name="Land M."/>
            <person name="Hauser L."/>
            <person name="Markowitz V."/>
            <person name="Cheng J.-F."/>
            <person name="Hugenholtz P."/>
            <person name="Woyke T."/>
            <person name="Wu D."/>
            <person name="Tindall B."/>
            <person name="Pomrenke H."/>
            <person name="Brambilla E."/>
            <person name="Klenk H.-P."/>
            <person name="Eisen J.A."/>
        </authorList>
    </citation>
    <scope>NUCLEOTIDE SEQUENCE</scope>
    <source>
        <strain evidence="9">DSM 8902</strain>
    </source>
</reference>
<dbReference type="Proteomes" id="UP000007383">
    <property type="component" value="Chromosome"/>
</dbReference>
<name>H1NDE6_SPIAZ</name>
<dbReference type="KEGG" id="sfc:Spiaf_1509"/>
<evidence type="ECO:0000313" key="14">
    <source>
        <dbReference type="EMBL" id="AFG37444.1"/>
    </source>
</evidence>
<sequence length="393" mass="45786">MGKIIEINEQEVKDHLGNFVRETVEETLNAMLEAEAEQLCNAQKHERSSERTGYRAGHYDRKLLTKAGEVNLQVPKLKKVTFETAIIERYKRREISVEEAMVEMYLAGVSVRRVEDITEALWGAKVSPGTISNLNKKIYEEIEKWRNLPLKQRYTYVYLDGIWMKRSWAGEVRNVSVLVAIGVNQDGFREIIGVAEGTKEDKDSWQRFLRYLKGRGLETVEMFISDKSLGLVEAIPEFFPDSRWQRCVVHFYRNVFSFVPQGKVKAVATMLKAIHAQENLEEAVRKKDQIAKKLIEMKLSKAAEIVREGALETFSYYYFPVEHWKRIRTNNGLERIMREIRRRTRVIGSFPDGESALMLVAARLRHISNSTWSERKYLNMDLMIEYDHDHQAS</sequence>
<reference evidence="17" key="2">
    <citation type="journal article" date="2013" name="Stand. Genomic Sci.">
        <title>Complete genome sequence of the halophilic bacterium Spirochaeta africana type strain (Z-7692(T)) from the alkaline Lake Magadi in the East African Rift.</title>
        <authorList>
            <person name="Liolos K."/>
            <person name="Abt B."/>
            <person name="Scheuner C."/>
            <person name="Teshima H."/>
            <person name="Held B."/>
            <person name="Lapidus A."/>
            <person name="Nolan M."/>
            <person name="Lucas S."/>
            <person name="Deshpande S."/>
            <person name="Cheng J.F."/>
            <person name="Tapia R."/>
            <person name="Goodwin L.A."/>
            <person name="Pitluck S."/>
            <person name="Pagani I."/>
            <person name="Ivanova N."/>
            <person name="Mavromatis K."/>
            <person name="Mikhailova N."/>
            <person name="Huntemann M."/>
            <person name="Pati A."/>
            <person name="Chen A."/>
            <person name="Palaniappan K."/>
            <person name="Land M."/>
            <person name="Rohde M."/>
            <person name="Tindall B.J."/>
            <person name="Detter J.C."/>
            <person name="Goker M."/>
            <person name="Bristow J."/>
            <person name="Eisen J.A."/>
            <person name="Markowitz V."/>
            <person name="Hugenholtz P."/>
            <person name="Woyke T."/>
            <person name="Klenk H.P."/>
            <person name="Kyrpides N.C."/>
        </authorList>
    </citation>
    <scope>NUCLEOTIDE SEQUENCE</scope>
    <source>
        <strain evidence="17">ATCC 700263 / DSM 8902 / Z-7692</strain>
    </source>
</reference>
<dbReference type="KEGG" id="sfc:Spiaf_0880"/>
<dbReference type="KEGG" id="sfc:Spiaf_1128"/>
<dbReference type="GO" id="GO:0004803">
    <property type="term" value="F:transposase activity"/>
    <property type="evidence" value="ECO:0007669"/>
    <property type="project" value="UniProtKB-UniRule"/>
</dbReference>
<evidence type="ECO:0000313" key="13">
    <source>
        <dbReference type="EMBL" id="AFG37385.1"/>
    </source>
</evidence>
<dbReference type="NCBIfam" id="NF033543">
    <property type="entry name" value="transpos_IS256"/>
    <property type="match status" value="1"/>
</dbReference>
<dbReference type="KEGG" id="sfc:Spiaf_1123"/>
<dbReference type="RefSeq" id="WP_014454853.1">
    <property type="nucleotide sequence ID" value="NC_017098.1"/>
</dbReference>
<keyword evidence="5 6" id="KW-0233">DNA recombination</keyword>
<dbReference type="Pfam" id="PF00872">
    <property type="entry name" value="Transposase_mut"/>
    <property type="match status" value="1"/>
</dbReference>
<keyword evidence="3 6" id="KW-0815">Transposition</keyword>
<keyword evidence="17" id="KW-1185">Reference proteome</keyword>
<evidence type="ECO:0000313" key="15">
    <source>
        <dbReference type="EMBL" id="AFG37468.1"/>
    </source>
</evidence>
<dbReference type="eggNOG" id="COG3328">
    <property type="taxonomic scope" value="Bacteria"/>
</dbReference>
<dbReference type="AlphaFoldDB" id="H1NDE6"/>